<dbReference type="Proteomes" id="UP000271162">
    <property type="component" value="Unassembled WGS sequence"/>
</dbReference>
<reference evidence="5" key="1">
    <citation type="submission" date="2017-02" db="UniProtKB">
        <authorList>
            <consortium name="WormBaseParasite"/>
        </authorList>
    </citation>
    <scope>IDENTIFICATION</scope>
</reference>
<evidence type="ECO:0000313" key="4">
    <source>
        <dbReference type="Proteomes" id="UP000271162"/>
    </source>
</evidence>
<keyword evidence="2" id="KW-1133">Transmembrane helix</keyword>
<dbReference type="AlphaFoldDB" id="A0A0N4XYY7"/>
<reference evidence="3 4" key="2">
    <citation type="submission" date="2018-11" db="EMBL/GenBank/DDBJ databases">
        <authorList>
            <consortium name="Pathogen Informatics"/>
        </authorList>
    </citation>
    <scope>NUCLEOTIDE SEQUENCE [LARGE SCALE GENOMIC DNA]</scope>
</reference>
<accession>A0A0N4XYY7</accession>
<dbReference type="OMA" id="FVICRLH"/>
<proteinExistence type="predicted"/>
<evidence type="ECO:0000313" key="3">
    <source>
        <dbReference type="EMBL" id="VDL71932.1"/>
    </source>
</evidence>
<keyword evidence="2" id="KW-0472">Membrane</keyword>
<dbReference type="EMBL" id="UYSL01019994">
    <property type="protein sequence ID" value="VDL71932.1"/>
    <property type="molecule type" value="Genomic_DNA"/>
</dbReference>
<evidence type="ECO:0000313" key="5">
    <source>
        <dbReference type="WBParaSite" id="NBR_0000834201-mRNA-1"/>
    </source>
</evidence>
<evidence type="ECO:0000256" key="2">
    <source>
        <dbReference type="SAM" id="Phobius"/>
    </source>
</evidence>
<sequence length="147" mass="16803">MDYDERVDMDIALIVVIAICIFLLPVIFFAFCRLHMRLKKKSHKRASRVSVVSITPMTRVQKSSITLPPIRHVPHQHRGSNDMTEVETPNQTGLRAPGLAVGPLNRRVSNCHLHELKLMDIGPLPHDQAVLEEEREREKEKRESLAV</sequence>
<gene>
    <name evidence="3" type="ORF">NBR_LOCUS8343</name>
</gene>
<feature type="compositionally biased region" description="Polar residues" evidence="1">
    <location>
        <begin position="81"/>
        <end position="93"/>
    </location>
</feature>
<feature type="region of interest" description="Disordered" evidence="1">
    <location>
        <begin position="70"/>
        <end position="99"/>
    </location>
</feature>
<evidence type="ECO:0000256" key="1">
    <source>
        <dbReference type="SAM" id="MobiDB-lite"/>
    </source>
</evidence>
<protein>
    <submittedName>
        <fullName evidence="5">Dopamine receptor D3</fullName>
    </submittedName>
</protein>
<organism evidence="5">
    <name type="scientific">Nippostrongylus brasiliensis</name>
    <name type="common">Rat hookworm</name>
    <dbReference type="NCBI Taxonomy" id="27835"/>
    <lineage>
        <taxon>Eukaryota</taxon>
        <taxon>Metazoa</taxon>
        <taxon>Ecdysozoa</taxon>
        <taxon>Nematoda</taxon>
        <taxon>Chromadorea</taxon>
        <taxon>Rhabditida</taxon>
        <taxon>Rhabditina</taxon>
        <taxon>Rhabditomorpha</taxon>
        <taxon>Strongyloidea</taxon>
        <taxon>Heligmosomidae</taxon>
        <taxon>Nippostrongylus</taxon>
    </lineage>
</organism>
<keyword evidence="4" id="KW-1185">Reference proteome</keyword>
<dbReference type="WBParaSite" id="NBR_0000834201-mRNA-1">
    <property type="protein sequence ID" value="NBR_0000834201-mRNA-1"/>
    <property type="gene ID" value="NBR_0000834201"/>
</dbReference>
<feature type="transmembrane region" description="Helical" evidence="2">
    <location>
        <begin position="12"/>
        <end position="34"/>
    </location>
</feature>
<keyword evidence="2" id="KW-0812">Transmembrane</keyword>
<name>A0A0N4XYY7_NIPBR</name>